<proteinExistence type="predicted"/>
<dbReference type="EMBL" id="HE573026">
    <property type="protein sequence ID" value="CCC52080.1"/>
    <property type="molecule type" value="Genomic_DNA"/>
</dbReference>
<dbReference type="VEuPathDB" id="TriTrypDB:TvY486_1011230"/>
<name>G0U871_TRYVY</name>
<protein>
    <submittedName>
        <fullName evidence="1">Uncharacterized protein</fullName>
    </submittedName>
</protein>
<dbReference type="PANTHER" id="PTHR13223">
    <property type="entry name" value="ACIDIC FIBROBLAST GROWTH FACTOR INTRACELLULAR BINDING PROTEIN"/>
    <property type="match status" value="1"/>
</dbReference>
<dbReference type="AlphaFoldDB" id="G0U871"/>
<sequence>MRFSCLYQTLFFFFLKKKSFRREPRVTPKNDNKRKKESAAVMPARLTLQSSSAWPIGVDFDMFWAYTAGLSVEETLQYMLNEVDHYHDVGETMAPTESSSSLSLLVAATATGSSSLSNCLHEAVWPVDGQAGNATQATDGNRRSAEIRAAQSQSVDTKSNLPQGAFQKELRHVLAKIAADRPFLLSQEIEQQFNLFDMLRENYLPTPYAFLSSCAIAISLTDRRRLVDLYYSVDDEVLKFFLGDSLRKMDLEGESECGFFMRLLRVKRRVNRRRLVEAGIRDRSVKRQWENLKRVCTFVHSAYRGRDGKVIPRTTPLVDALQQCFALRGSLLASYSTFVFCFEHRINGRCCEMLSYTECTKLFSLVASLWCDSSMLMLRASFCDVCSRVARLLDESRVIGEIHQMAFGEAMRPRWQQQLDGVQRAIGTNAGVGGVNNIHGIGSGCASSSSGGGGAGVRGVPNLASAAPLSSGTTTGNLSSNPFPRNNSLQAVEAGSQARVPPPCPLRRGCLSVGAGNSLLDLEQDTVMGSGSSGCVDNGTAAVLPPGSPFAAGPGSAHLCLNGAFSRRFLHEFPYIIKTLVRMAAAIGNSEAVHEALDIFYTRIYAPLESLSQRSVGLQCAEPGGPRTNTTDPSLKHVTVAGIGRLVCNNGDNVATSHTKNDCKGMEEEEEGGGGGGGNAVCEDGLKLHGVDTPTTNSEVLWGSPLNSTASFNGVAERAAQHYYDVSAPISSVEGCNVAPSSSVYTVNSGVYLHELCTFLTLLPNIFSNLSVLTDEDHAKCDADLSNFVLVVKRLLQLMIASRDH</sequence>
<dbReference type="Pfam" id="PF05427">
    <property type="entry name" value="FIBP"/>
    <property type="match status" value="1"/>
</dbReference>
<gene>
    <name evidence="1" type="ORF">TVY486_1011230</name>
</gene>
<accession>G0U871</accession>
<dbReference type="PANTHER" id="PTHR13223:SF2">
    <property type="entry name" value="ACIDIC FIBROBLAST GROWTH FACTOR INTRACELLULAR-BINDING PROTEIN"/>
    <property type="match status" value="1"/>
</dbReference>
<dbReference type="GO" id="GO:0005634">
    <property type="term" value="C:nucleus"/>
    <property type="evidence" value="ECO:0007669"/>
    <property type="project" value="TreeGrafter"/>
</dbReference>
<evidence type="ECO:0000313" key="1">
    <source>
        <dbReference type="EMBL" id="CCC52080.1"/>
    </source>
</evidence>
<reference evidence="1" key="1">
    <citation type="journal article" date="2012" name="Proc. Natl. Acad. Sci. U.S.A.">
        <title>Antigenic diversity is generated by distinct evolutionary mechanisms in African trypanosome species.</title>
        <authorList>
            <person name="Jackson A.P."/>
            <person name="Berry A."/>
            <person name="Aslett M."/>
            <person name="Allison H.C."/>
            <person name="Burton P."/>
            <person name="Vavrova-Anderson J."/>
            <person name="Brown R."/>
            <person name="Browne H."/>
            <person name="Corton N."/>
            <person name="Hauser H."/>
            <person name="Gamble J."/>
            <person name="Gilderthorp R."/>
            <person name="Marcello L."/>
            <person name="McQuillan J."/>
            <person name="Otto T.D."/>
            <person name="Quail M.A."/>
            <person name="Sanders M.J."/>
            <person name="van Tonder A."/>
            <person name="Ginger M.L."/>
            <person name="Field M.C."/>
            <person name="Barry J.D."/>
            <person name="Hertz-Fowler C."/>
            <person name="Berriman M."/>
        </authorList>
    </citation>
    <scope>NUCLEOTIDE SEQUENCE</scope>
    <source>
        <strain evidence="1">Y486</strain>
    </source>
</reference>
<organism evidence="1">
    <name type="scientific">Trypanosoma vivax (strain Y486)</name>
    <dbReference type="NCBI Taxonomy" id="1055687"/>
    <lineage>
        <taxon>Eukaryota</taxon>
        <taxon>Discoba</taxon>
        <taxon>Euglenozoa</taxon>
        <taxon>Kinetoplastea</taxon>
        <taxon>Metakinetoplastina</taxon>
        <taxon>Trypanosomatida</taxon>
        <taxon>Trypanosomatidae</taxon>
        <taxon>Trypanosoma</taxon>
        <taxon>Duttonella</taxon>
    </lineage>
</organism>
<dbReference type="InterPro" id="IPR008614">
    <property type="entry name" value="FIBP"/>
</dbReference>